<protein>
    <recommendedName>
        <fullName evidence="4">S-adenosylmethionine uptake transporter</fullName>
    </recommendedName>
</protein>
<evidence type="ECO:0000313" key="11">
    <source>
        <dbReference type="EMBL" id="KIE05888.1"/>
    </source>
</evidence>
<sequence>MHFMKGFRISNFYKEWGAFFIISFLGFGTSFFWIKVALRELTALELATYRITIASIALWCITPLFRVKIPTNIKLLAKITFLGVIGTFFPFMLTAWAEVYISSSVAGILNSLTPIFTIILSVFFLPDKELNTKLILSVILGFLGALLIFADKLNVDSEMEMILPELALIFCALCYATQAVYAKIHFKEQNFITLAVLSTTTAAILFWITLLMSQKEITFPQETSTIIAILWMAIVASTISLILLYYLIKSWTPTRVSFITYAVPIIAMFLGVAVLGEQLKAHMIIGAIIIIASIILSNQKLKRKAK</sequence>
<feature type="domain" description="EamA" evidence="10">
    <location>
        <begin position="19"/>
        <end position="149"/>
    </location>
</feature>
<evidence type="ECO:0000256" key="1">
    <source>
        <dbReference type="ARBA" id="ARBA00004028"/>
    </source>
</evidence>
<feature type="transmembrane region" description="Helical" evidence="9">
    <location>
        <begin position="79"/>
        <end position="97"/>
    </location>
</feature>
<evidence type="ECO:0000313" key="12">
    <source>
        <dbReference type="Proteomes" id="UP000031258"/>
    </source>
</evidence>
<keyword evidence="6" id="KW-0813">Transport</keyword>
<dbReference type="GO" id="GO:0016020">
    <property type="term" value="C:membrane"/>
    <property type="evidence" value="ECO:0007669"/>
    <property type="project" value="UniProtKB-SubCell"/>
</dbReference>
<keyword evidence="7 9" id="KW-1133">Transmembrane helix</keyword>
<feature type="transmembrane region" description="Helical" evidence="9">
    <location>
        <begin position="162"/>
        <end position="184"/>
    </location>
</feature>
<reference evidence="11 12" key="1">
    <citation type="submission" date="2014-11" db="EMBL/GenBank/DDBJ databases">
        <title>A Rickettsiales Symbiont of Amoebae With Ancient Features.</title>
        <authorList>
            <person name="Schulz F."/>
            <person name="Martijn J."/>
            <person name="Wascher F."/>
            <person name="Kostanjsek R."/>
            <person name="Ettema T.J."/>
            <person name="Horn M."/>
        </authorList>
    </citation>
    <scope>NUCLEOTIDE SEQUENCE [LARGE SCALE GENOMIC DNA]</scope>
    <source>
        <strain evidence="11 12">UWC36</strain>
    </source>
</reference>
<dbReference type="STRING" id="86105.NF27_CG00680"/>
<comment type="subcellular location">
    <subcellularLocation>
        <location evidence="2">Membrane</location>
        <topology evidence="2">Multi-pass membrane protein</topology>
    </subcellularLocation>
</comment>
<evidence type="ECO:0000256" key="4">
    <source>
        <dbReference type="ARBA" id="ARBA00019341"/>
    </source>
</evidence>
<evidence type="ECO:0000256" key="3">
    <source>
        <dbReference type="ARBA" id="ARBA00007362"/>
    </source>
</evidence>
<feature type="transmembrane region" description="Helical" evidence="9">
    <location>
        <begin position="46"/>
        <end position="67"/>
    </location>
</feature>
<dbReference type="AlphaFoldDB" id="A0A0C1QPC7"/>
<feature type="transmembrane region" description="Helical" evidence="9">
    <location>
        <begin position="103"/>
        <end position="125"/>
    </location>
</feature>
<name>A0A0C1QPC7_9RICK</name>
<keyword evidence="8 9" id="KW-0472">Membrane</keyword>
<keyword evidence="12" id="KW-1185">Reference proteome</keyword>
<dbReference type="SUPFAM" id="SSF103481">
    <property type="entry name" value="Multidrug resistance efflux transporter EmrE"/>
    <property type="match status" value="2"/>
</dbReference>
<evidence type="ECO:0000256" key="7">
    <source>
        <dbReference type="ARBA" id="ARBA00022989"/>
    </source>
</evidence>
<dbReference type="PANTHER" id="PTHR32322:SF2">
    <property type="entry name" value="EAMA DOMAIN-CONTAINING PROTEIN"/>
    <property type="match status" value="1"/>
</dbReference>
<dbReference type="InterPro" id="IPR000620">
    <property type="entry name" value="EamA_dom"/>
</dbReference>
<dbReference type="Proteomes" id="UP000031258">
    <property type="component" value="Unassembled WGS sequence"/>
</dbReference>
<comment type="caution">
    <text evidence="11">The sequence shown here is derived from an EMBL/GenBank/DDBJ whole genome shotgun (WGS) entry which is preliminary data.</text>
</comment>
<dbReference type="EMBL" id="JSWE01000058">
    <property type="protein sequence ID" value="KIE05888.1"/>
    <property type="molecule type" value="Genomic_DNA"/>
</dbReference>
<accession>A0A0C1QPC7</accession>
<keyword evidence="5 9" id="KW-0812">Transmembrane</keyword>
<evidence type="ECO:0000256" key="5">
    <source>
        <dbReference type="ARBA" id="ARBA00022692"/>
    </source>
</evidence>
<proteinExistence type="inferred from homology"/>
<comment type="function">
    <text evidence="1">Transports S-adenosylmethionine.</text>
</comment>
<feature type="domain" description="EamA" evidence="10">
    <location>
        <begin position="165"/>
        <end position="298"/>
    </location>
</feature>
<keyword evidence="6" id="KW-0029">Amino-acid transport</keyword>
<dbReference type="InterPro" id="IPR037185">
    <property type="entry name" value="EmrE-like"/>
</dbReference>
<dbReference type="InterPro" id="IPR050638">
    <property type="entry name" value="AA-Vitamin_Transporters"/>
</dbReference>
<comment type="similarity">
    <text evidence="3">Belongs to the EamA transporter family.</text>
</comment>
<feature type="transmembrane region" description="Helical" evidence="9">
    <location>
        <begin position="225"/>
        <end position="246"/>
    </location>
</feature>
<feature type="transmembrane region" description="Helical" evidence="9">
    <location>
        <begin position="132"/>
        <end position="150"/>
    </location>
</feature>
<evidence type="ECO:0000256" key="2">
    <source>
        <dbReference type="ARBA" id="ARBA00004141"/>
    </source>
</evidence>
<evidence type="ECO:0000256" key="6">
    <source>
        <dbReference type="ARBA" id="ARBA00022970"/>
    </source>
</evidence>
<evidence type="ECO:0000256" key="9">
    <source>
        <dbReference type="SAM" id="Phobius"/>
    </source>
</evidence>
<gene>
    <name evidence="11" type="ORF">NF27_CG00680</name>
</gene>
<feature type="transmembrane region" description="Helical" evidence="9">
    <location>
        <begin position="258"/>
        <end position="275"/>
    </location>
</feature>
<feature type="transmembrane region" description="Helical" evidence="9">
    <location>
        <begin position="12"/>
        <end position="34"/>
    </location>
</feature>
<feature type="transmembrane region" description="Helical" evidence="9">
    <location>
        <begin position="191"/>
        <end position="213"/>
    </location>
</feature>
<dbReference type="PANTHER" id="PTHR32322">
    <property type="entry name" value="INNER MEMBRANE TRANSPORTER"/>
    <property type="match status" value="1"/>
</dbReference>
<evidence type="ECO:0000256" key="8">
    <source>
        <dbReference type="ARBA" id="ARBA00023136"/>
    </source>
</evidence>
<evidence type="ECO:0000259" key="10">
    <source>
        <dbReference type="Pfam" id="PF00892"/>
    </source>
</evidence>
<organism evidence="11 12">
    <name type="scientific">Candidatus Jidaibacter acanthamoebae</name>
    <dbReference type="NCBI Taxonomy" id="86105"/>
    <lineage>
        <taxon>Bacteria</taxon>
        <taxon>Pseudomonadati</taxon>
        <taxon>Pseudomonadota</taxon>
        <taxon>Alphaproteobacteria</taxon>
        <taxon>Rickettsiales</taxon>
        <taxon>Candidatus Midichloriaceae</taxon>
        <taxon>Candidatus Jidaibacter</taxon>
    </lineage>
</organism>
<feature type="transmembrane region" description="Helical" evidence="9">
    <location>
        <begin position="281"/>
        <end position="298"/>
    </location>
</feature>
<dbReference type="Pfam" id="PF00892">
    <property type="entry name" value="EamA"/>
    <property type="match status" value="2"/>
</dbReference>